<feature type="chain" id="PRO_5020614353" evidence="1">
    <location>
        <begin position="26"/>
        <end position="533"/>
    </location>
</feature>
<organism evidence="2 3">
    <name type="scientific">Paraburkholderia rhizosphaerae</name>
    <dbReference type="NCBI Taxonomy" id="480658"/>
    <lineage>
        <taxon>Bacteria</taxon>
        <taxon>Pseudomonadati</taxon>
        <taxon>Pseudomonadota</taxon>
        <taxon>Betaproteobacteria</taxon>
        <taxon>Burkholderiales</taxon>
        <taxon>Burkholderiaceae</taxon>
        <taxon>Paraburkholderia</taxon>
    </lineage>
</organism>
<comment type="caution">
    <text evidence="2">The sequence shown here is derived from an EMBL/GenBank/DDBJ whole genome shotgun (WGS) entry which is preliminary data.</text>
</comment>
<dbReference type="AlphaFoldDB" id="A0A4R8LXK9"/>
<sequence>MRRLYTMIRAGVAVAALFGAAGACAQMTAPASANATANPPASAPASARTASAAFGLPDIPLRGLPTGRPVKKQTLTPAQFTTLLQQASPALLQLAGTPKCTVSIYSVGYNTIGGRHEPTTAATAVMVPSGSGAGCSDTHSVVLIAHGTSVDRNYDLSSLTGDINGQNEGLSSAAIFAAQGMTVVIPNYAGYAGSSLNYAPFLDADQQSADMIDALRAARLSLPVVLRDSVLGKLFITGYSQGGYVAMATLRAMQRLPLEFHPIAAATGSGPYALSDLIDREIDGAPSALAPLLFDLVVNSWQQSYGNIYRQPTDTFATQYAASAPGLFPGTVPQNTLFAQNVIPQNALFQTGSMPPPDLSNPDTKVVVQAGFAPQNFFLSTNFREQLAADVAANPCSNATTGQHIANCTPTTGLRQDALRNDLLDFKPDVPLQMCGAHSDSLVYFFNTQIAAQFFQQEGVPASKLNVIDVDPGTAAPSGPFAALQAGFVAARASEAAQLGNSPGAALELAEDVHTLAAPFCVIGARSFFQSFR</sequence>
<dbReference type="GO" id="GO:0016042">
    <property type="term" value="P:lipid catabolic process"/>
    <property type="evidence" value="ECO:0007669"/>
    <property type="project" value="InterPro"/>
</dbReference>
<dbReference type="InterPro" id="IPR029058">
    <property type="entry name" value="AB_hydrolase_fold"/>
</dbReference>
<evidence type="ECO:0000256" key="1">
    <source>
        <dbReference type="SAM" id="SignalP"/>
    </source>
</evidence>
<accession>A0A4R8LXK9</accession>
<keyword evidence="3" id="KW-1185">Reference proteome</keyword>
<dbReference type="OrthoDB" id="9798122at2"/>
<dbReference type="InterPro" id="IPR005152">
    <property type="entry name" value="Lipase_secreted"/>
</dbReference>
<keyword evidence="1" id="KW-0732">Signal</keyword>
<dbReference type="PANTHER" id="PTHR34853:SF1">
    <property type="entry name" value="LIPASE 5"/>
    <property type="match status" value="1"/>
</dbReference>
<gene>
    <name evidence="2" type="ORF">BX592_107113</name>
</gene>
<dbReference type="PANTHER" id="PTHR34853">
    <property type="match status" value="1"/>
</dbReference>
<dbReference type="RefSeq" id="WP_134191881.1">
    <property type="nucleotide sequence ID" value="NZ_JBHLUW010000046.1"/>
</dbReference>
<name>A0A4R8LXK9_9BURK</name>
<evidence type="ECO:0000313" key="3">
    <source>
        <dbReference type="Proteomes" id="UP000295509"/>
    </source>
</evidence>
<dbReference type="Proteomes" id="UP000295509">
    <property type="component" value="Unassembled WGS sequence"/>
</dbReference>
<dbReference type="Gene3D" id="3.40.50.1820">
    <property type="entry name" value="alpha/beta hydrolase"/>
    <property type="match status" value="2"/>
</dbReference>
<dbReference type="GO" id="GO:0004806">
    <property type="term" value="F:triacylglycerol lipase activity"/>
    <property type="evidence" value="ECO:0007669"/>
    <property type="project" value="InterPro"/>
</dbReference>
<feature type="signal peptide" evidence="1">
    <location>
        <begin position="1"/>
        <end position="25"/>
    </location>
</feature>
<evidence type="ECO:0000313" key="2">
    <source>
        <dbReference type="EMBL" id="TDY51545.1"/>
    </source>
</evidence>
<reference evidence="2 3" key="1">
    <citation type="submission" date="2019-03" db="EMBL/GenBank/DDBJ databases">
        <title>Genomic Encyclopedia of Type Strains, Phase III (KMG-III): the genomes of soil and plant-associated and newly described type strains.</title>
        <authorList>
            <person name="Whitman W."/>
        </authorList>
    </citation>
    <scope>NUCLEOTIDE SEQUENCE [LARGE SCALE GENOMIC DNA]</scope>
    <source>
        <strain evidence="2 3">LMG 29544</strain>
    </source>
</reference>
<dbReference type="EMBL" id="SORE01000007">
    <property type="protein sequence ID" value="TDY51545.1"/>
    <property type="molecule type" value="Genomic_DNA"/>
</dbReference>
<proteinExistence type="predicted"/>
<dbReference type="PROSITE" id="PS51257">
    <property type="entry name" value="PROKAR_LIPOPROTEIN"/>
    <property type="match status" value="1"/>
</dbReference>
<dbReference type="SUPFAM" id="SSF53474">
    <property type="entry name" value="alpha/beta-Hydrolases"/>
    <property type="match status" value="1"/>
</dbReference>
<protein>
    <submittedName>
        <fullName evidence="2">Uncharacterized protein</fullName>
    </submittedName>
</protein>